<proteinExistence type="predicted"/>
<dbReference type="InterPro" id="IPR036561">
    <property type="entry name" value="MAM33_sf"/>
</dbReference>
<organism evidence="1 2">
    <name type="scientific">Cuscuta epithymum</name>
    <dbReference type="NCBI Taxonomy" id="186058"/>
    <lineage>
        <taxon>Eukaryota</taxon>
        <taxon>Viridiplantae</taxon>
        <taxon>Streptophyta</taxon>
        <taxon>Embryophyta</taxon>
        <taxon>Tracheophyta</taxon>
        <taxon>Spermatophyta</taxon>
        <taxon>Magnoliopsida</taxon>
        <taxon>eudicotyledons</taxon>
        <taxon>Gunneridae</taxon>
        <taxon>Pentapetalae</taxon>
        <taxon>asterids</taxon>
        <taxon>lamiids</taxon>
        <taxon>Solanales</taxon>
        <taxon>Convolvulaceae</taxon>
        <taxon>Cuscuteae</taxon>
        <taxon>Cuscuta</taxon>
        <taxon>Cuscuta subgen. Cuscuta</taxon>
    </lineage>
</organism>
<name>A0AAV0C7H7_9ASTE</name>
<dbReference type="FunFam" id="3.10.280.10:FF:000006">
    <property type="entry name" value="Mitochondrial glycoprotein, expressed"/>
    <property type="match status" value="1"/>
</dbReference>
<gene>
    <name evidence="1" type="ORF">CEPIT_LOCUS2848</name>
</gene>
<dbReference type="AlphaFoldDB" id="A0AAV0C7H7"/>
<sequence length="213" mass="24060">MARATAVLRAAVIAIEDSCLLKALQSEINHELSTPRSFQNEEHGGLGDFAIEWDSRDTQDVLLRRRFESGEEVSVSAILGAETPRVEYEDVMFPRETLLKVCMKRPGLSSILQFDCRVLSDNGESNFQIDNAHYLKAAASLDSSAYRGPSFSSLDPRLQSEFLHYLQAKGIDENLLSFLVLHLHKKEQGQYVNWLHRLQAMAGHNKINETDRV</sequence>
<dbReference type="Gene3D" id="3.10.280.10">
    <property type="entry name" value="Mitochondrial glycoprotein"/>
    <property type="match status" value="1"/>
</dbReference>
<keyword evidence="2" id="KW-1185">Reference proteome</keyword>
<protein>
    <recommendedName>
        <fullName evidence="3">Mitochondrial glycoprotein</fullName>
    </recommendedName>
</protein>
<dbReference type="Proteomes" id="UP001152523">
    <property type="component" value="Unassembled WGS sequence"/>
</dbReference>
<evidence type="ECO:0000313" key="1">
    <source>
        <dbReference type="EMBL" id="CAH9068749.1"/>
    </source>
</evidence>
<evidence type="ECO:0000313" key="2">
    <source>
        <dbReference type="Proteomes" id="UP001152523"/>
    </source>
</evidence>
<comment type="caution">
    <text evidence="1">The sequence shown here is derived from an EMBL/GenBank/DDBJ whole genome shotgun (WGS) entry which is preliminary data.</text>
</comment>
<accession>A0AAV0C7H7</accession>
<dbReference type="EMBL" id="CAMAPF010000015">
    <property type="protein sequence ID" value="CAH9068749.1"/>
    <property type="molecule type" value="Genomic_DNA"/>
</dbReference>
<evidence type="ECO:0008006" key="3">
    <source>
        <dbReference type="Google" id="ProtNLM"/>
    </source>
</evidence>
<reference evidence="1" key="1">
    <citation type="submission" date="2022-07" db="EMBL/GenBank/DDBJ databases">
        <authorList>
            <person name="Macas J."/>
            <person name="Novak P."/>
            <person name="Neumann P."/>
        </authorList>
    </citation>
    <scope>NUCLEOTIDE SEQUENCE</scope>
</reference>
<dbReference type="SUPFAM" id="SSF54529">
    <property type="entry name" value="Mitochondrial glycoprotein MAM33-like"/>
    <property type="match status" value="1"/>
</dbReference>
<dbReference type="GO" id="GO:0005759">
    <property type="term" value="C:mitochondrial matrix"/>
    <property type="evidence" value="ECO:0007669"/>
    <property type="project" value="InterPro"/>
</dbReference>
<dbReference type="PANTHER" id="PTHR10826">
    <property type="entry name" value="COMPLEMENT COMPONENT 1"/>
    <property type="match status" value="1"/>
</dbReference>
<dbReference type="InterPro" id="IPR003428">
    <property type="entry name" value="MAM33"/>
</dbReference>
<dbReference type="Pfam" id="PF02330">
    <property type="entry name" value="MAM33"/>
    <property type="match status" value="1"/>
</dbReference>
<dbReference type="PANTHER" id="PTHR10826:SF1">
    <property type="entry name" value="COMPLEMENT COMPONENT 1 Q SUBCOMPONENT-BINDING PROTEIN, MITOCHONDRIAL"/>
    <property type="match status" value="1"/>
</dbReference>